<evidence type="ECO:0000256" key="1">
    <source>
        <dbReference type="SAM" id="Phobius"/>
    </source>
</evidence>
<evidence type="ECO:0000313" key="3">
    <source>
        <dbReference type="EMBL" id="KAL3848719.1"/>
    </source>
</evidence>
<organism evidence="2 4">
    <name type="scientific">Penstemon smallii</name>
    <dbReference type="NCBI Taxonomy" id="265156"/>
    <lineage>
        <taxon>Eukaryota</taxon>
        <taxon>Viridiplantae</taxon>
        <taxon>Streptophyta</taxon>
        <taxon>Embryophyta</taxon>
        <taxon>Tracheophyta</taxon>
        <taxon>Spermatophyta</taxon>
        <taxon>Magnoliopsida</taxon>
        <taxon>eudicotyledons</taxon>
        <taxon>Gunneridae</taxon>
        <taxon>Pentapetalae</taxon>
        <taxon>asterids</taxon>
        <taxon>lamiids</taxon>
        <taxon>Lamiales</taxon>
        <taxon>Plantaginaceae</taxon>
        <taxon>Cheloneae</taxon>
        <taxon>Penstemon</taxon>
    </lineage>
</organism>
<feature type="transmembrane region" description="Helical" evidence="1">
    <location>
        <begin position="7"/>
        <end position="27"/>
    </location>
</feature>
<comment type="caution">
    <text evidence="2">The sequence shown here is derived from an EMBL/GenBank/DDBJ whole genome shotgun (WGS) entry which is preliminary data.</text>
</comment>
<sequence>MDPFSTYIIELLILFQLYTFDFVTSYYNGFSTFFGSKLQTLIGIVFYVHLLVI</sequence>
<keyword evidence="1" id="KW-0472">Membrane</keyword>
<gene>
    <name evidence="2" type="ORF">ACJIZ3_003719</name>
    <name evidence="3" type="ORF">ACJIZ3_010601</name>
</gene>
<proteinExistence type="predicted"/>
<accession>A0ABD3UC11</accession>
<keyword evidence="4" id="KW-1185">Reference proteome</keyword>
<evidence type="ECO:0000313" key="2">
    <source>
        <dbReference type="EMBL" id="KAL3846316.1"/>
    </source>
</evidence>
<evidence type="ECO:0000313" key="4">
    <source>
        <dbReference type="Proteomes" id="UP001634393"/>
    </source>
</evidence>
<protein>
    <submittedName>
        <fullName evidence="2">Uncharacterized protein</fullName>
    </submittedName>
</protein>
<name>A0ABD3UC11_9LAMI</name>
<dbReference type="Proteomes" id="UP001634393">
    <property type="component" value="Unassembled WGS sequence"/>
</dbReference>
<dbReference type="AlphaFoldDB" id="A0ABD3UC11"/>
<keyword evidence="1" id="KW-0812">Transmembrane</keyword>
<dbReference type="EMBL" id="JBJXBP010000002">
    <property type="protein sequence ID" value="KAL3846316.1"/>
    <property type="molecule type" value="Genomic_DNA"/>
</dbReference>
<dbReference type="EMBL" id="JBJXBP010000001">
    <property type="protein sequence ID" value="KAL3848719.1"/>
    <property type="molecule type" value="Genomic_DNA"/>
</dbReference>
<reference evidence="2 4" key="1">
    <citation type="submission" date="2024-12" db="EMBL/GenBank/DDBJ databases">
        <title>The unique morphological basis and parallel evolutionary history of personate flowers in Penstemon.</title>
        <authorList>
            <person name="Depatie T.H."/>
            <person name="Wessinger C.A."/>
        </authorList>
    </citation>
    <scope>NUCLEOTIDE SEQUENCE [LARGE SCALE GENOMIC DNA]</scope>
    <source>
        <strain evidence="2">WTNN_2</strain>
        <tissue evidence="2">Leaf</tissue>
    </source>
</reference>
<feature type="transmembrane region" description="Helical" evidence="1">
    <location>
        <begin position="33"/>
        <end position="52"/>
    </location>
</feature>
<keyword evidence="1" id="KW-1133">Transmembrane helix</keyword>